<keyword evidence="9 10" id="KW-0143">Chaperone</keyword>
<dbReference type="Pfam" id="PF04055">
    <property type="entry name" value="Radical_SAM"/>
    <property type="match status" value="1"/>
</dbReference>
<evidence type="ECO:0000256" key="5">
    <source>
        <dbReference type="ARBA" id="ARBA00022691"/>
    </source>
</evidence>
<protein>
    <recommendedName>
        <fullName evidence="3 10">Heme chaperone HemW</fullName>
    </recommendedName>
</protein>
<evidence type="ECO:0000256" key="7">
    <source>
        <dbReference type="ARBA" id="ARBA00023004"/>
    </source>
</evidence>
<keyword evidence="10" id="KW-0963">Cytoplasm</keyword>
<comment type="cofactor">
    <cofactor evidence="1">
        <name>[4Fe-4S] cluster</name>
        <dbReference type="ChEBI" id="CHEBI:49883"/>
    </cofactor>
</comment>
<keyword evidence="6 10" id="KW-0479">Metal-binding</keyword>
<keyword evidence="7 10" id="KW-0408">Iron</keyword>
<dbReference type="GO" id="GO:0004109">
    <property type="term" value="F:coproporphyrinogen oxidase activity"/>
    <property type="evidence" value="ECO:0007669"/>
    <property type="project" value="InterPro"/>
</dbReference>
<dbReference type="GO" id="GO:0006779">
    <property type="term" value="P:porphyrin-containing compound biosynthetic process"/>
    <property type="evidence" value="ECO:0007669"/>
    <property type="project" value="InterPro"/>
</dbReference>
<comment type="caution">
    <text evidence="12">The sequence shown here is derived from an EMBL/GenBank/DDBJ whole genome shotgun (WGS) entry which is preliminary data.</text>
</comment>
<evidence type="ECO:0000256" key="2">
    <source>
        <dbReference type="ARBA" id="ARBA00006100"/>
    </source>
</evidence>
<keyword evidence="8 10" id="KW-0411">Iron-sulfur</keyword>
<dbReference type="Gene3D" id="3.20.20.70">
    <property type="entry name" value="Aldolase class I"/>
    <property type="match status" value="1"/>
</dbReference>
<dbReference type="GO" id="GO:0005737">
    <property type="term" value="C:cytoplasm"/>
    <property type="evidence" value="ECO:0007669"/>
    <property type="project" value="UniProtKB-SubCell"/>
</dbReference>
<dbReference type="InterPro" id="IPR006638">
    <property type="entry name" value="Elp3/MiaA/NifB-like_rSAM"/>
</dbReference>
<dbReference type="RefSeq" id="WP_229744653.1">
    <property type="nucleotide sequence ID" value="NZ_BMDX01000004.1"/>
</dbReference>
<comment type="subcellular location">
    <subcellularLocation>
        <location evidence="10">Cytoplasm</location>
    </subcellularLocation>
</comment>
<evidence type="ECO:0000256" key="9">
    <source>
        <dbReference type="ARBA" id="ARBA00023186"/>
    </source>
</evidence>
<evidence type="ECO:0000256" key="10">
    <source>
        <dbReference type="RuleBase" id="RU364116"/>
    </source>
</evidence>
<reference evidence="13" key="1">
    <citation type="journal article" date="2019" name="Int. J. Syst. Evol. Microbiol.">
        <title>The Global Catalogue of Microorganisms (GCM) 10K type strain sequencing project: providing services to taxonomists for standard genome sequencing and annotation.</title>
        <authorList>
            <consortium name="The Broad Institute Genomics Platform"/>
            <consortium name="The Broad Institute Genome Sequencing Center for Infectious Disease"/>
            <person name="Wu L."/>
            <person name="Ma J."/>
        </authorList>
    </citation>
    <scope>NUCLEOTIDE SEQUENCE [LARGE SCALE GENOMIC DNA]</scope>
    <source>
        <strain evidence="13">CGMCC 1.10130</strain>
    </source>
</reference>
<dbReference type="CDD" id="cd01335">
    <property type="entry name" value="Radical_SAM"/>
    <property type="match status" value="1"/>
</dbReference>
<dbReference type="NCBIfam" id="TIGR00539">
    <property type="entry name" value="hemN_rel"/>
    <property type="match status" value="1"/>
</dbReference>
<feature type="domain" description="Radical SAM core" evidence="11">
    <location>
        <begin position="8"/>
        <end position="241"/>
    </location>
</feature>
<dbReference type="InterPro" id="IPR058240">
    <property type="entry name" value="rSAM_sf"/>
</dbReference>
<evidence type="ECO:0000313" key="12">
    <source>
        <dbReference type="EMBL" id="GGA72137.1"/>
    </source>
</evidence>
<keyword evidence="13" id="KW-1185">Reference proteome</keyword>
<comment type="similarity">
    <text evidence="2">Belongs to the anaerobic coproporphyrinogen-III oxidase family. HemW subfamily.</text>
</comment>
<sequence>MADMQLTRLALPPLSLYVHVPWCVEKCPYCDFNSHAMRGDIPEQQYVQALINDLRADLAWVQGREIRSIFIGGGTPSLLSVAAVESLMRGIKDTVALSHDCEVTMEANPGTVEADKFAGFVAAGINRLSIGVQSLQSEQLNLLGRIHDPLQAIRAAQFAQQLPLKSFNLDFMHGLPQQQLTTGLDDLQQAIALAPPHLSWYQLTLEPNTPFYRQPPQLPSEEVLEEINTQGHQLLCDAGYQRYEISAYAKPGFECQHNLNYWTFGDYIGIGCGAHGKITQPEQQRIIRSVKVTAPTPYLAARNNYRLRVEQVATDELPFEYFMNRARLCQPAPLKEFEYRTGLSIDVIEPFLQQQAKQGTMNLDQTNWQMTELGLNFFNQVIAPLSD</sequence>
<dbReference type="SFLD" id="SFLDG01082">
    <property type="entry name" value="B12-binding_domain_containing"/>
    <property type="match status" value="1"/>
</dbReference>
<dbReference type="InterPro" id="IPR013785">
    <property type="entry name" value="Aldolase_TIM"/>
</dbReference>
<dbReference type="SMART" id="SM00729">
    <property type="entry name" value="Elp3"/>
    <property type="match status" value="1"/>
</dbReference>
<gene>
    <name evidence="12" type="ORF">GCM10011369_12370</name>
</gene>
<dbReference type="PANTHER" id="PTHR13932:SF5">
    <property type="entry name" value="RADICAL S-ADENOSYL METHIONINE DOMAIN-CONTAINING PROTEIN 1, MITOCHONDRIAL"/>
    <property type="match status" value="1"/>
</dbReference>
<keyword evidence="10" id="KW-0004">4Fe-4S</keyword>
<dbReference type="PROSITE" id="PS51918">
    <property type="entry name" value="RADICAL_SAM"/>
    <property type="match status" value="1"/>
</dbReference>
<proteinExistence type="inferred from homology"/>
<dbReference type="GO" id="GO:0051539">
    <property type="term" value="F:4 iron, 4 sulfur cluster binding"/>
    <property type="evidence" value="ECO:0007669"/>
    <property type="project" value="UniProtKB-UniRule"/>
</dbReference>
<dbReference type="Proteomes" id="UP000619743">
    <property type="component" value="Unassembled WGS sequence"/>
</dbReference>
<evidence type="ECO:0000256" key="4">
    <source>
        <dbReference type="ARBA" id="ARBA00022617"/>
    </source>
</evidence>
<dbReference type="InterPro" id="IPR004559">
    <property type="entry name" value="HemW-like"/>
</dbReference>
<dbReference type="InterPro" id="IPR034505">
    <property type="entry name" value="Coproporphyrinogen-III_oxidase"/>
</dbReference>
<dbReference type="SUPFAM" id="SSF102114">
    <property type="entry name" value="Radical SAM enzymes"/>
    <property type="match status" value="1"/>
</dbReference>
<dbReference type="AlphaFoldDB" id="A0A8J2U3W9"/>
<name>A0A8J2U3W9_9GAMM</name>
<evidence type="ECO:0000259" key="11">
    <source>
        <dbReference type="PROSITE" id="PS51918"/>
    </source>
</evidence>
<keyword evidence="5 10" id="KW-0949">S-adenosyl-L-methionine</keyword>
<organism evidence="12 13">
    <name type="scientific">Neiella marina</name>
    <dbReference type="NCBI Taxonomy" id="508461"/>
    <lineage>
        <taxon>Bacteria</taxon>
        <taxon>Pseudomonadati</taxon>
        <taxon>Pseudomonadota</taxon>
        <taxon>Gammaproteobacteria</taxon>
        <taxon>Alteromonadales</taxon>
        <taxon>Echinimonadaceae</taxon>
        <taxon>Neiella</taxon>
    </lineage>
</organism>
<dbReference type="EMBL" id="BMDX01000004">
    <property type="protein sequence ID" value="GGA72137.1"/>
    <property type="molecule type" value="Genomic_DNA"/>
</dbReference>
<evidence type="ECO:0000313" key="13">
    <source>
        <dbReference type="Proteomes" id="UP000619743"/>
    </source>
</evidence>
<evidence type="ECO:0000256" key="8">
    <source>
        <dbReference type="ARBA" id="ARBA00023014"/>
    </source>
</evidence>
<evidence type="ECO:0000256" key="1">
    <source>
        <dbReference type="ARBA" id="ARBA00001966"/>
    </source>
</evidence>
<comment type="function">
    <text evidence="10">Probably acts as a heme chaperone, transferring heme to an unknown acceptor. Binds one molecule of heme per monomer, possibly covalently. Binds 1 [4Fe-4S] cluster. The cluster is coordinated with 3 cysteines and an exchangeable S-adenosyl-L-methionine.</text>
</comment>
<dbReference type="SFLD" id="SFLDF00562">
    <property type="entry name" value="HemN-like__clustered_with_heat"/>
    <property type="match status" value="1"/>
</dbReference>
<dbReference type="SFLD" id="SFLDS00029">
    <property type="entry name" value="Radical_SAM"/>
    <property type="match status" value="2"/>
</dbReference>
<dbReference type="SFLD" id="SFLDF00288">
    <property type="entry name" value="HemN-like__clustered_with_nucl"/>
    <property type="match status" value="1"/>
</dbReference>
<keyword evidence="4 10" id="KW-0349">Heme</keyword>
<dbReference type="GO" id="GO:0046872">
    <property type="term" value="F:metal ion binding"/>
    <property type="evidence" value="ECO:0007669"/>
    <property type="project" value="UniProtKB-UniRule"/>
</dbReference>
<dbReference type="SFLD" id="SFLDG01065">
    <property type="entry name" value="anaerobic_coproporphyrinogen-I"/>
    <property type="match status" value="2"/>
</dbReference>
<dbReference type="PANTHER" id="PTHR13932">
    <property type="entry name" value="COPROPORPHYRINIGEN III OXIDASE"/>
    <property type="match status" value="1"/>
</dbReference>
<evidence type="ECO:0000256" key="3">
    <source>
        <dbReference type="ARBA" id="ARBA00017228"/>
    </source>
</evidence>
<evidence type="ECO:0000256" key="6">
    <source>
        <dbReference type="ARBA" id="ARBA00022723"/>
    </source>
</evidence>
<dbReference type="InterPro" id="IPR007197">
    <property type="entry name" value="rSAM"/>
</dbReference>
<accession>A0A8J2U3W9</accession>